<reference evidence="1 2" key="1">
    <citation type="submission" date="2024-06" db="EMBL/GenBank/DDBJ databases">
        <authorList>
            <person name="Bataeva Y.V."/>
            <person name="Grigorian L.N."/>
            <person name="Solomentsev V.I."/>
        </authorList>
    </citation>
    <scope>NUCLEOTIDE SEQUENCE [LARGE SCALE GENOMIC DNA]</scope>
    <source>
        <strain evidence="2">SCPM-O-B-12605 (RCAM04882)</strain>
    </source>
</reference>
<comment type="caution">
    <text evidence="1">The sequence shown here is derived from an EMBL/GenBank/DDBJ whole genome shotgun (WGS) entry which is preliminary data.</text>
</comment>
<dbReference type="Proteomes" id="UP001432401">
    <property type="component" value="Unassembled WGS sequence"/>
</dbReference>
<dbReference type="EMBL" id="JBEQNB010000006">
    <property type="protein sequence ID" value="MES0834658.1"/>
    <property type="molecule type" value="Genomic_DNA"/>
</dbReference>
<gene>
    <name evidence="1" type="ORF">ABUK86_12810</name>
</gene>
<name>A0ABV1ZUI7_9ACTN</name>
<evidence type="ECO:0000313" key="2">
    <source>
        <dbReference type="Proteomes" id="UP001432401"/>
    </source>
</evidence>
<organism evidence="1 2">
    <name type="scientific">Nocardiopsis tropica</name>
    <dbReference type="NCBI Taxonomy" id="109330"/>
    <lineage>
        <taxon>Bacteria</taxon>
        <taxon>Bacillati</taxon>
        <taxon>Actinomycetota</taxon>
        <taxon>Actinomycetes</taxon>
        <taxon>Streptosporangiales</taxon>
        <taxon>Nocardiopsidaceae</taxon>
        <taxon>Nocardiopsis</taxon>
    </lineage>
</organism>
<proteinExistence type="predicted"/>
<protein>
    <submittedName>
        <fullName evidence="1">Uncharacterized protein</fullName>
    </submittedName>
</protein>
<keyword evidence="2" id="KW-1185">Reference proteome</keyword>
<dbReference type="RefSeq" id="WP_267946795.1">
    <property type="nucleotide sequence ID" value="NZ_JBEQNA010000006.1"/>
</dbReference>
<sequence>MDDTGKLFVDEESQKLVTDLVAAVPWLEEDYECHVDLDGGPLPHVFFWDVTRAVVASFLSDGSHGLDWEGVLGFLEEQSARGVPEVDVVIGTSFLYSLPWPGQPGYALVGHLGPVMAERFGRIRPDG</sequence>
<accession>A0ABV1ZUI7</accession>
<evidence type="ECO:0000313" key="1">
    <source>
        <dbReference type="EMBL" id="MES0834658.1"/>
    </source>
</evidence>